<feature type="domain" description="Phosphoribosyl-AMP cyclohydrolase" evidence="13">
    <location>
        <begin position="65"/>
        <end position="140"/>
    </location>
</feature>
<comment type="function">
    <text evidence="12">Catalyzes the hydrolysis of the adenine ring of phosphoribosyl-AMP.</text>
</comment>
<feature type="binding site" evidence="12">
    <location>
        <position position="116"/>
    </location>
    <ligand>
        <name>Mg(2+)</name>
        <dbReference type="ChEBI" id="CHEBI:18420"/>
    </ligand>
</feature>
<keyword evidence="12" id="KW-0479">Metal-binding</keyword>
<evidence type="ECO:0000256" key="7">
    <source>
        <dbReference type="ARBA" id="ARBA00022490"/>
    </source>
</evidence>
<comment type="pathway">
    <text evidence="4">Amino-acid biosynthesis; L-histidine biosynthesis; L-histidine from 5-phospho-alpha-D-ribose 1-diphosphate: step 2/9.</text>
</comment>
<dbReference type="InterPro" id="IPR038019">
    <property type="entry name" value="PRib_AMP_CycHydrolase_sf"/>
</dbReference>
<comment type="similarity">
    <text evidence="12">Belongs to the PRA-CH family.</text>
</comment>
<dbReference type="SUPFAM" id="SSF141734">
    <property type="entry name" value="HisI-like"/>
    <property type="match status" value="1"/>
</dbReference>
<comment type="catalytic activity">
    <reaction evidence="2">
        <text>1-(5-phospho-beta-D-ribosyl)-ATP + H2O = 1-(5-phospho-beta-D-ribosyl)-5'-AMP + diphosphate + H(+)</text>
        <dbReference type="Rhea" id="RHEA:22828"/>
        <dbReference type="ChEBI" id="CHEBI:15377"/>
        <dbReference type="ChEBI" id="CHEBI:15378"/>
        <dbReference type="ChEBI" id="CHEBI:33019"/>
        <dbReference type="ChEBI" id="CHEBI:59457"/>
        <dbReference type="ChEBI" id="CHEBI:73183"/>
        <dbReference type="EC" id="3.6.1.31"/>
    </reaction>
</comment>
<accession>A0A261S0S8</accession>
<comment type="similarity">
    <text evidence="6">In the N-terminal section; belongs to the PRA-CH family.</text>
</comment>
<evidence type="ECO:0000256" key="1">
    <source>
        <dbReference type="ARBA" id="ARBA00000024"/>
    </source>
</evidence>
<evidence type="ECO:0000256" key="8">
    <source>
        <dbReference type="ARBA" id="ARBA00022605"/>
    </source>
</evidence>
<keyword evidence="10" id="KW-0862">Zinc</keyword>
<reference evidence="15" key="1">
    <citation type="submission" date="2017-05" db="EMBL/GenBank/DDBJ databases">
        <title>Complete and WGS of Bordetella genogroups.</title>
        <authorList>
            <person name="Spilker T."/>
            <person name="Lipuma J."/>
        </authorList>
    </citation>
    <scope>NUCLEOTIDE SEQUENCE [LARGE SCALE GENOMIC DNA]</scope>
    <source>
        <strain evidence="15">AU16122</strain>
    </source>
</reference>
<name>A0A261S0S8_9BORD</name>
<organism evidence="14 15">
    <name type="scientific">Bordetella genomosp. 10</name>
    <dbReference type="NCBI Taxonomy" id="1416804"/>
    <lineage>
        <taxon>Bacteria</taxon>
        <taxon>Pseudomonadati</taxon>
        <taxon>Pseudomonadota</taxon>
        <taxon>Betaproteobacteria</taxon>
        <taxon>Burkholderiales</taxon>
        <taxon>Alcaligenaceae</taxon>
        <taxon>Bordetella</taxon>
    </lineage>
</organism>
<comment type="similarity">
    <text evidence="5">In the C-terminal section; belongs to the PRA-PH family.</text>
</comment>
<dbReference type="HAMAP" id="MF_01021">
    <property type="entry name" value="HisI"/>
    <property type="match status" value="1"/>
</dbReference>
<comment type="cofactor">
    <cofactor evidence="12">
        <name>Mg(2+)</name>
        <dbReference type="ChEBI" id="CHEBI:18420"/>
    </cofactor>
    <text evidence="12">Binds 1 Mg(2+) ion per subunit.</text>
</comment>
<dbReference type="RefSeq" id="WP_094855372.1">
    <property type="nucleotide sequence ID" value="NZ_NEVM01000005.1"/>
</dbReference>
<keyword evidence="8 12" id="KW-0028">Amino-acid biosynthesis</keyword>
<feature type="binding site" evidence="12">
    <location>
        <position position="114"/>
    </location>
    <ligand>
        <name>Mg(2+)</name>
        <dbReference type="ChEBI" id="CHEBI:18420"/>
    </ligand>
</feature>
<evidence type="ECO:0000256" key="12">
    <source>
        <dbReference type="HAMAP-Rule" id="MF_01021"/>
    </source>
</evidence>
<sequence>MNTQDETVQPGVDATRIGTVLPLPRFSPRTSIEQIEEGDELAPKFDRDGLIPCVTTDAELGEVLMLGYMNEEALRRTIQTGEAHYWSRSRQVVWHKGATSGLVQTVEELRIDDDQDAVWLRVRVAGSAASCHVGYRSCFYRSVPIGRARTQGDSLLFTESEKIFDPKLVYGDAPNPTIL</sequence>
<dbReference type="GO" id="GO:0004635">
    <property type="term" value="F:phosphoribosyl-AMP cyclohydrolase activity"/>
    <property type="evidence" value="ECO:0007669"/>
    <property type="project" value="UniProtKB-UniRule"/>
</dbReference>
<dbReference type="EMBL" id="NEVM01000005">
    <property type="protein sequence ID" value="OZI30956.1"/>
    <property type="molecule type" value="Genomic_DNA"/>
</dbReference>
<keyword evidence="15" id="KW-1185">Reference proteome</keyword>
<dbReference type="Pfam" id="PF01502">
    <property type="entry name" value="PRA-CH"/>
    <property type="match status" value="1"/>
</dbReference>
<dbReference type="UniPathway" id="UPA00031">
    <property type="reaction ID" value="UER00008"/>
</dbReference>
<comment type="caution">
    <text evidence="14">The sequence shown here is derived from an EMBL/GenBank/DDBJ whole genome shotgun (WGS) entry which is preliminary data.</text>
</comment>
<evidence type="ECO:0000256" key="3">
    <source>
        <dbReference type="ARBA" id="ARBA00005169"/>
    </source>
</evidence>
<evidence type="ECO:0000313" key="15">
    <source>
        <dbReference type="Proteomes" id="UP000216020"/>
    </source>
</evidence>
<comment type="pathway">
    <text evidence="3 12">Amino-acid biosynthesis; L-histidine biosynthesis; L-histidine from 5-phospho-alpha-D-ribose 1-diphosphate: step 3/9.</text>
</comment>
<evidence type="ECO:0000256" key="11">
    <source>
        <dbReference type="ARBA" id="ARBA00023102"/>
    </source>
</evidence>
<dbReference type="GO" id="GO:0004636">
    <property type="term" value="F:phosphoribosyl-ATP diphosphatase activity"/>
    <property type="evidence" value="ECO:0007669"/>
    <property type="project" value="UniProtKB-EC"/>
</dbReference>
<dbReference type="PANTHER" id="PTHR42945">
    <property type="entry name" value="HISTIDINE BIOSYNTHESIS BIFUNCTIONAL PROTEIN"/>
    <property type="match status" value="1"/>
</dbReference>
<gene>
    <name evidence="12" type="primary">hisI</name>
    <name evidence="14" type="ORF">CAL29_23670</name>
</gene>
<dbReference type="Proteomes" id="UP000216020">
    <property type="component" value="Unassembled WGS sequence"/>
</dbReference>
<comment type="subcellular location">
    <subcellularLocation>
        <location evidence="12">Cytoplasm</location>
    </subcellularLocation>
</comment>
<keyword evidence="9 12" id="KW-0378">Hydrolase</keyword>
<dbReference type="GO" id="GO:0005737">
    <property type="term" value="C:cytoplasm"/>
    <property type="evidence" value="ECO:0007669"/>
    <property type="project" value="UniProtKB-SubCell"/>
</dbReference>
<dbReference type="Gene3D" id="4.10.80.70">
    <property type="match status" value="1"/>
</dbReference>
<dbReference type="AlphaFoldDB" id="A0A261S0S8"/>
<keyword evidence="11 12" id="KW-0368">Histidine biosynthesis</keyword>
<keyword evidence="12" id="KW-0460">Magnesium</keyword>
<dbReference type="OrthoDB" id="9795769at2"/>
<evidence type="ECO:0000256" key="4">
    <source>
        <dbReference type="ARBA" id="ARBA00005204"/>
    </source>
</evidence>
<evidence type="ECO:0000313" key="14">
    <source>
        <dbReference type="EMBL" id="OZI30956.1"/>
    </source>
</evidence>
<evidence type="ECO:0000256" key="5">
    <source>
        <dbReference type="ARBA" id="ARBA00007731"/>
    </source>
</evidence>
<proteinExistence type="inferred from homology"/>
<dbReference type="NCBIfam" id="NF000768">
    <property type="entry name" value="PRK00051.1"/>
    <property type="match status" value="1"/>
</dbReference>
<dbReference type="InterPro" id="IPR002496">
    <property type="entry name" value="PRib_AMP_CycHydrolase_dom"/>
</dbReference>
<evidence type="ECO:0000256" key="9">
    <source>
        <dbReference type="ARBA" id="ARBA00022801"/>
    </source>
</evidence>
<evidence type="ECO:0000256" key="6">
    <source>
        <dbReference type="ARBA" id="ARBA00008299"/>
    </source>
</evidence>
<dbReference type="Gene3D" id="3.10.20.810">
    <property type="entry name" value="Phosphoribosyl-AMP cyclohydrolase"/>
    <property type="match status" value="1"/>
</dbReference>
<dbReference type="GO" id="GO:0000105">
    <property type="term" value="P:L-histidine biosynthetic process"/>
    <property type="evidence" value="ECO:0007669"/>
    <property type="project" value="UniProtKB-UniRule"/>
</dbReference>
<evidence type="ECO:0000256" key="10">
    <source>
        <dbReference type="ARBA" id="ARBA00022833"/>
    </source>
</evidence>
<protein>
    <recommendedName>
        <fullName evidence="12">Phosphoribosyl-AMP cyclohydrolase</fullName>
        <shortName evidence="12">PRA-CH</shortName>
        <ecNumber evidence="12">3.5.4.19</ecNumber>
    </recommendedName>
</protein>
<evidence type="ECO:0000256" key="2">
    <source>
        <dbReference type="ARBA" id="ARBA00001460"/>
    </source>
</evidence>
<comment type="subunit">
    <text evidence="12">Homodimer.</text>
</comment>
<dbReference type="InterPro" id="IPR026660">
    <property type="entry name" value="PRA-CH"/>
</dbReference>
<dbReference type="PANTHER" id="PTHR42945:SF1">
    <property type="entry name" value="HISTIDINE BIOSYNTHESIS BIFUNCTIONAL PROTEIN HIS7"/>
    <property type="match status" value="1"/>
</dbReference>
<dbReference type="GO" id="GO:0000287">
    <property type="term" value="F:magnesium ion binding"/>
    <property type="evidence" value="ECO:0007669"/>
    <property type="project" value="UniProtKB-UniRule"/>
</dbReference>
<comment type="caution">
    <text evidence="12">Lacks conserved residue(s) required for the propagation of feature annotation.</text>
</comment>
<evidence type="ECO:0000259" key="13">
    <source>
        <dbReference type="Pfam" id="PF01502"/>
    </source>
</evidence>
<comment type="catalytic activity">
    <reaction evidence="1 12">
        <text>1-(5-phospho-beta-D-ribosyl)-5'-AMP + H2O = 1-(5-phospho-beta-D-ribosyl)-5-[(5-phospho-beta-D-ribosylamino)methylideneamino]imidazole-4-carboxamide</text>
        <dbReference type="Rhea" id="RHEA:20049"/>
        <dbReference type="ChEBI" id="CHEBI:15377"/>
        <dbReference type="ChEBI" id="CHEBI:58435"/>
        <dbReference type="ChEBI" id="CHEBI:59457"/>
        <dbReference type="EC" id="3.5.4.19"/>
    </reaction>
</comment>
<dbReference type="EC" id="3.5.4.19" evidence="12"/>
<feature type="binding site" evidence="12">
    <location>
        <position position="112"/>
    </location>
    <ligand>
        <name>Mg(2+)</name>
        <dbReference type="ChEBI" id="CHEBI:18420"/>
    </ligand>
</feature>
<keyword evidence="7 12" id="KW-0963">Cytoplasm</keyword>
<dbReference type="FunFam" id="3.10.20.810:FF:000001">
    <property type="entry name" value="Histidine biosynthesis bifunctional protein HisIE"/>
    <property type="match status" value="1"/>
</dbReference>